<reference evidence="1" key="1">
    <citation type="submission" date="2018-10" db="EMBL/GenBank/DDBJ databases">
        <title>Schaedlerella arabinophila gen. nov. sp. nov., isolated from the mouse intestinal tract and comparative analysis with the genome of the closely related altered Schaedler flora strain ASF502.</title>
        <authorList>
            <person name="Miyake S."/>
            <person name="Soh M."/>
            <person name="Seedorf H."/>
        </authorList>
    </citation>
    <scope>NUCLEOTIDE SEQUENCE [LARGE SCALE GENOMIC DNA]</scope>
    <source>
        <strain evidence="1">DSM 106076</strain>
    </source>
</reference>
<gene>
    <name evidence="1" type="ORF">EBB54_15825</name>
</gene>
<evidence type="ECO:0000313" key="1">
    <source>
        <dbReference type="EMBL" id="RRK32663.1"/>
    </source>
</evidence>
<keyword evidence="2" id="KW-1185">Reference proteome</keyword>
<accession>A0A3R8LG76</accession>
<evidence type="ECO:0000313" key="2">
    <source>
        <dbReference type="Proteomes" id="UP000274920"/>
    </source>
</evidence>
<name>A0A3R8LG76_9FIRM</name>
<dbReference type="Proteomes" id="UP000274920">
    <property type="component" value="Unassembled WGS sequence"/>
</dbReference>
<proteinExistence type="predicted"/>
<sequence length="59" mass="6693">MVSPSSINSKCLKRDYTISILLFQFLVALQAQGVRSMVHGPGVYSKDFYFLSCRQEKTC</sequence>
<dbReference type="AlphaFoldDB" id="A0A3R8LG76"/>
<protein>
    <submittedName>
        <fullName evidence="1">Uncharacterized protein</fullName>
    </submittedName>
</protein>
<dbReference type="EMBL" id="RHJS01000002">
    <property type="protein sequence ID" value="RRK32663.1"/>
    <property type="molecule type" value="Genomic_DNA"/>
</dbReference>
<organism evidence="1 2">
    <name type="scientific">Schaedlerella arabinosiphila</name>
    <dbReference type="NCBI Taxonomy" id="2044587"/>
    <lineage>
        <taxon>Bacteria</taxon>
        <taxon>Bacillati</taxon>
        <taxon>Bacillota</taxon>
        <taxon>Clostridia</taxon>
        <taxon>Lachnospirales</taxon>
        <taxon>Lachnospiraceae</taxon>
        <taxon>Schaedlerella</taxon>
    </lineage>
</organism>
<comment type="caution">
    <text evidence="1">The sequence shown here is derived from an EMBL/GenBank/DDBJ whole genome shotgun (WGS) entry which is preliminary data.</text>
</comment>